<comment type="cofactor">
    <cofactor evidence="1">
        <name>Zn(2+)</name>
        <dbReference type="ChEBI" id="CHEBI:29105"/>
    </cofactor>
</comment>
<keyword evidence="4" id="KW-0862">Zinc</keyword>
<keyword evidence="5" id="KW-0560">Oxidoreductase</keyword>
<reference evidence="7" key="2">
    <citation type="journal article" date="2014" name="ISME J.">
        <title>Microbial stratification in low pH oxic and suboxic macroscopic growths along an acid mine drainage.</title>
        <authorList>
            <person name="Mendez-Garcia C."/>
            <person name="Mesa V."/>
            <person name="Sprenger R.R."/>
            <person name="Richter M."/>
            <person name="Diez M.S."/>
            <person name="Solano J."/>
            <person name="Bargiela R."/>
            <person name="Golyshina O.V."/>
            <person name="Manteca A."/>
            <person name="Ramos J.L."/>
            <person name="Gallego J.R."/>
            <person name="Llorente I."/>
            <person name="Martins Dos Santos V.A."/>
            <person name="Jensen O.N."/>
            <person name="Pelaez A.I."/>
            <person name="Sanchez J."/>
            <person name="Ferrer M."/>
        </authorList>
    </citation>
    <scope>NUCLEOTIDE SEQUENCE</scope>
</reference>
<name>T0YH55_9ZZZZ</name>
<dbReference type="Pfam" id="PF08240">
    <property type="entry name" value="ADH_N"/>
    <property type="match status" value="1"/>
</dbReference>
<comment type="similarity">
    <text evidence="2">Belongs to the zinc-containing alcohol dehydrogenase family.</text>
</comment>
<evidence type="ECO:0000259" key="6">
    <source>
        <dbReference type="Pfam" id="PF08240"/>
    </source>
</evidence>
<reference evidence="7" key="1">
    <citation type="submission" date="2013-08" db="EMBL/GenBank/DDBJ databases">
        <authorList>
            <person name="Mendez C."/>
            <person name="Richter M."/>
            <person name="Ferrer M."/>
            <person name="Sanchez J."/>
        </authorList>
    </citation>
    <scope>NUCLEOTIDE SEQUENCE</scope>
</reference>
<protein>
    <submittedName>
        <fullName evidence="7">Zinc-binding alcohol dehydrogenase family protein</fullName>
    </submittedName>
</protein>
<dbReference type="PANTHER" id="PTHR42940:SF8">
    <property type="entry name" value="VACUOLAR PROTEIN SORTING-ASSOCIATED PROTEIN 11"/>
    <property type="match status" value="1"/>
</dbReference>
<dbReference type="InterPro" id="IPR036291">
    <property type="entry name" value="NAD(P)-bd_dom_sf"/>
</dbReference>
<dbReference type="InterPro" id="IPR013154">
    <property type="entry name" value="ADH-like_N"/>
</dbReference>
<dbReference type="GO" id="GO:0046872">
    <property type="term" value="F:metal ion binding"/>
    <property type="evidence" value="ECO:0007669"/>
    <property type="project" value="UniProtKB-KW"/>
</dbReference>
<feature type="domain" description="Alcohol dehydrogenase-like N-terminal" evidence="6">
    <location>
        <begin position="1"/>
        <end position="73"/>
    </location>
</feature>
<organism evidence="7">
    <name type="scientific">mine drainage metagenome</name>
    <dbReference type="NCBI Taxonomy" id="410659"/>
    <lineage>
        <taxon>unclassified sequences</taxon>
        <taxon>metagenomes</taxon>
        <taxon>ecological metagenomes</taxon>
    </lineage>
</organism>
<evidence type="ECO:0000313" key="7">
    <source>
        <dbReference type="EMBL" id="EQD31137.1"/>
    </source>
</evidence>
<keyword evidence="3" id="KW-0479">Metal-binding</keyword>
<accession>T0YH55</accession>
<proteinExistence type="inferred from homology"/>
<gene>
    <name evidence="7" type="ORF">B1B_18259</name>
</gene>
<dbReference type="Gene3D" id="3.90.180.10">
    <property type="entry name" value="Medium-chain alcohol dehydrogenases, catalytic domain"/>
    <property type="match status" value="1"/>
</dbReference>
<evidence type="ECO:0000256" key="5">
    <source>
        <dbReference type="ARBA" id="ARBA00023002"/>
    </source>
</evidence>
<feature type="non-terminal residue" evidence="7">
    <location>
        <position position="147"/>
    </location>
</feature>
<evidence type="ECO:0000256" key="3">
    <source>
        <dbReference type="ARBA" id="ARBA00022723"/>
    </source>
</evidence>
<dbReference type="InterPro" id="IPR011032">
    <property type="entry name" value="GroES-like_sf"/>
</dbReference>
<dbReference type="SUPFAM" id="SSF51735">
    <property type="entry name" value="NAD(P)-binding Rossmann-fold domains"/>
    <property type="match status" value="1"/>
</dbReference>
<dbReference type="EMBL" id="AUZY01012218">
    <property type="protein sequence ID" value="EQD31137.1"/>
    <property type="molecule type" value="Genomic_DNA"/>
</dbReference>
<evidence type="ECO:0000256" key="1">
    <source>
        <dbReference type="ARBA" id="ARBA00001947"/>
    </source>
</evidence>
<dbReference type="GO" id="GO:0005737">
    <property type="term" value="C:cytoplasm"/>
    <property type="evidence" value="ECO:0007669"/>
    <property type="project" value="TreeGrafter"/>
</dbReference>
<dbReference type="PANTHER" id="PTHR42940">
    <property type="entry name" value="ALCOHOL DEHYDROGENASE 1-RELATED"/>
    <property type="match status" value="1"/>
</dbReference>
<dbReference type="Gene3D" id="3.40.50.720">
    <property type="entry name" value="NAD(P)-binding Rossmann-like Domain"/>
    <property type="match status" value="1"/>
</dbReference>
<dbReference type="SUPFAM" id="SSF50129">
    <property type="entry name" value="GroES-like"/>
    <property type="match status" value="1"/>
</dbReference>
<sequence>MVGRIVELGEGVDRSRLGATVGVGWLASTCGTCDMCRRGLENLCRQATFTGWDRDGGYASGMVARADYCYPIPAAMDPVDAAPLLCGGIIGYRAFKLTGLGRGDRLGLYGFGASALLVAQVARHVGCEVYVVTRGEEARARARDQGA</sequence>
<dbReference type="AlphaFoldDB" id="T0YH55"/>
<evidence type="ECO:0000256" key="4">
    <source>
        <dbReference type="ARBA" id="ARBA00022833"/>
    </source>
</evidence>
<comment type="caution">
    <text evidence="7">The sequence shown here is derived from an EMBL/GenBank/DDBJ whole genome shotgun (WGS) entry which is preliminary data.</text>
</comment>
<dbReference type="GO" id="GO:0004022">
    <property type="term" value="F:alcohol dehydrogenase (NAD+) activity"/>
    <property type="evidence" value="ECO:0007669"/>
    <property type="project" value="TreeGrafter"/>
</dbReference>
<evidence type="ECO:0000256" key="2">
    <source>
        <dbReference type="ARBA" id="ARBA00008072"/>
    </source>
</evidence>